<name>A0A7S2R6T2_9STRA</name>
<gene>
    <name evidence="2" type="ORF">QSP1433_LOCUS272</name>
</gene>
<dbReference type="CDD" id="cd19757">
    <property type="entry name" value="Bbox1"/>
    <property type="match status" value="1"/>
</dbReference>
<dbReference type="SUPFAM" id="SSF50156">
    <property type="entry name" value="PDZ domain-like"/>
    <property type="match status" value="1"/>
</dbReference>
<reference evidence="2" key="1">
    <citation type="submission" date="2021-01" db="EMBL/GenBank/DDBJ databases">
        <authorList>
            <person name="Corre E."/>
            <person name="Pelletier E."/>
            <person name="Niang G."/>
            <person name="Scheremetjew M."/>
            <person name="Finn R."/>
            <person name="Kale V."/>
            <person name="Holt S."/>
            <person name="Cochrane G."/>
            <person name="Meng A."/>
            <person name="Brown T."/>
            <person name="Cohen L."/>
        </authorList>
    </citation>
    <scope>NUCLEOTIDE SEQUENCE</scope>
    <source>
        <strain evidence="2">NY070348D</strain>
    </source>
</reference>
<dbReference type="Gene3D" id="2.30.42.10">
    <property type="match status" value="1"/>
</dbReference>
<dbReference type="InterPro" id="IPR036034">
    <property type="entry name" value="PDZ_sf"/>
</dbReference>
<evidence type="ECO:0000256" key="1">
    <source>
        <dbReference type="SAM" id="MobiDB-lite"/>
    </source>
</evidence>
<accession>A0A7S2R6T2</accession>
<sequence length="562" mass="62737">MDRYMKANSSYAQAEEEGGLSHDYGELDDTPYYMEDHGASIGYLDASGERKVIHRSASSEEATATEQSAFQQQKSKLDEVSNVAATKAKEIGSSFQAGASRWFKSTKEWLMENTNSTDTGQEEKAQRTRTRRPRFPDTMIQNQVVVCVGDVVTGNIDPSQPWTRALYRTLPVRVPSMVAGGQEFVVALPTGEARDVTVPMDMKAGDPMSIAYNGYISDSFGVEYSDEDDGSNKPRRLGVDERLIEFYRRHNPEERDALMQRTEHGFGFATYEGEFGAHIHHAYFAGVQTTLAADDVVVNANGEPVQSKRDLEIILEAVPVGEYVTLGLLRKSPSPIQRCPAGHPLVETGARDPLPFGSTCNRCERGLFSIPKVYRCAECDWSMCDSCHESIFANMNTGRNANRGDPEWAKDYEEAFGKTLNFNIFDKGTKLRIYWHTTGEWWLGEVMSYDSDRGHEILYEEGTGEAKQLSKQSIRDLSLYTYRVLTKKEAAMTVAAENKKSPTGVEEGGTLIEKDEEGEKVTNDDEVYVLTEDEKSLLQGIQLDLEEDTVDQEGSIPKSPVL</sequence>
<proteinExistence type="predicted"/>
<dbReference type="EMBL" id="HBHK01000447">
    <property type="protein sequence ID" value="CAD9662293.1"/>
    <property type="molecule type" value="Transcribed_RNA"/>
</dbReference>
<evidence type="ECO:0000313" key="2">
    <source>
        <dbReference type="EMBL" id="CAD9662293.1"/>
    </source>
</evidence>
<feature type="region of interest" description="Disordered" evidence="1">
    <location>
        <begin position="1"/>
        <end position="26"/>
    </location>
</feature>
<feature type="compositionally biased region" description="Polar residues" evidence="1">
    <location>
        <begin position="59"/>
        <end position="73"/>
    </location>
</feature>
<organism evidence="2">
    <name type="scientific">Mucochytrium quahogii</name>
    <dbReference type="NCBI Taxonomy" id="96639"/>
    <lineage>
        <taxon>Eukaryota</taxon>
        <taxon>Sar</taxon>
        <taxon>Stramenopiles</taxon>
        <taxon>Bigyra</taxon>
        <taxon>Labyrinthulomycetes</taxon>
        <taxon>Thraustochytrida</taxon>
        <taxon>Thraustochytriidae</taxon>
        <taxon>Mucochytrium</taxon>
    </lineage>
</organism>
<feature type="region of interest" description="Disordered" evidence="1">
    <location>
        <begin position="54"/>
        <end position="73"/>
    </location>
</feature>
<protein>
    <submittedName>
        <fullName evidence="2">Uncharacterized protein</fullName>
    </submittedName>
</protein>
<dbReference type="AlphaFoldDB" id="A0A7S2R6T2"/>
<feature type="region of interest" description="Disordered" evidence="1">
    <location>
        <begin position="113"/>
        <end position="132"/>
    </location>
</feature>